<protein>
    <submittedName>
        <fullName evidence="13">Zinc finger protein ZAT3</fullName>
    </submittedName>
</protein>
<proteinExistence type="predicted"/>
<name>A0A2I0W0Q8_9ASPA</name>
<dbReference type="GO" id="GO:0005634">
    <property type="term" value="C:nucleus"/>
    <property type="evidence" value="ECO:0007669"/>
    <property type="project" value="UniProtKB-SubCell"/>
</dbReference>
<evidence type="ECO:0000256" key="6">
    <source>
        <dbReference type="ARBA" id="ARBA00023015"/>
    </source>
</evidence>
<feature type="compositionally biased region" description="Basic residues" evidence="11">
    <location>
        <begin position="9"/>
        <end position="19"/>
    </location>
</feature>
<dbReference type="PANTHER" id="PTHR47591">
    <property type="entry name" value="ZINC FINGER PROTEIN ZAT2-RELATED"/>
    <property type="match status" value="1"/>
</dbReference>
<evidence type="ECO:0000256" key="11">
    <source>
        <dbReference type="SAM" id="MobiDB-lite"/>
    </source>
</evidence>
<dbReference type="STRING" id="906689.A0A2I0W0Q8"/>
<evidence type="ECO:0000256" key="2">
    <source>
        <dbReference type="ARBA" id="ARBA00022723"/>
    </source>
</evidence>
<dbReference type="Pfam" id="PF13912">
    <property type="entry name" value="zf-C2H2_6"/>
    <property type="match status" value="1"/>
</dbReference>
<keyword evidence="3" id="KW-0677">Repeat</keyword>
<keyword evidence="9" id="KW-0539">Nucleus</keyword>
<evidence type="ECO:0000256" key="3">
    <source>
        <dbReference type="ARBA" id="ARBA00022737"/>
    </source>
</evidence>
<evidence type="ECO:0000256" key="10">
    <source>
        <dbReference type="PROSITE-ProRule" id="PRU00042"/>
    </source>
</evidence>
<evidence type="ECO:0000313" key="14">
    <source>
        <dbReference type="Proteomes" id="UP000233837"/>
    </source>
</evidence>
<dbReference type="PROSITE" id="PS50157">
    <property type="entry name" value="ZINC_FINGER_C2H2_2"/>
    <property type="match status" value="1"/>
</dbReference>
<dbReference type="Gene3D" id="3.30.160.60">
    <property type="entry name" value="Classic Zinc Finger"/>
    <property type="match status" value="1"/>
</dbReference>
<dbReference type="SUPFAM" id="SSF57667">
    <property type="entry name" value="beta-beta-alpha zinc fingers"/>
    <property type="match status" value="1"/>
</dbReference>
<dbReference type="GO" id="GO:0008270">
    <property type="term" value="F:zinc ion binding"/>
    <property type="evidence" value="ECO:0007669"/>
    <property type="project" value="UniProtKB-KW"/>
</dbReference>
<dbReference type="FunFam" id="3.30.160.60:FF:000322">
    <property type="entry name" value="GDNF-inducible zinc finger protein 1"/>
    <property type="match status" value="1"/>
</dbReference>
<feature type="domain" description="C2H2-type" evidence="12">
    <location>
        <begin position="33"/>
        <end position="60"/>
    </location>
</feature>
<dbReference type="InterPro" id="IPR036236">
    <property type="entry name" value="Znf_C2H2_sf"/>
</dbReference>
<accession>A0A2I0W0Q8</accession>
<dbReference type="AlphaFoldDB" id="A0A2I0W0Q8"/>
<evidence type="ECO:0000313" key="13">
    <source>
        <dbReference type="EMBL" id="PKU69228.1"/>
    </source>
</evidence>
<evidence type="ECO:0000256" key="4">
    <source>
        <dbReference type="ARBA" id="ARBA00022771"/>
    </source>
</evidence>
<evidence type="ECO:0000256" key="8">
    <source>
        <dbReference type="ARBA" id="ARBA00023163"/>
    </source>
</evidence>
<keyword evidence="8" id="KW-0804">Transcription</keyword>
<reference evidence="13 14" key="1">
    <citation type="journal article" date="2016" name="Sci. Rep.">
        <title>The Dendrobium catenatum Lindl. genome sequence provides insights into polysaccharide synthase, floral development and adaptive evolution.</title>
        <authorList>
            <person name="Zhang G.Q."/>
            <person name="Xu Q."/>
            <person name="Bian C."/>
            <person name="Tsai W.C."/>
            <person name="Yeh C.M."/>
            <person name="Liu K.W."/>
            <person name="Yoshida K."/>
            <person name="Zhang L.S."/>
            <person name="Chang S.B."/>
            <person name="Chen F."/>
            <person name="Shi Y."/>
            <person name="Su Y.Y."/>
            <person name="Zhang Y.Q."/>
            <person name="Chen L.J."/>
            <person name="Yin Y."/>
            <person name="Lin M."/>
            <person name="Huang H."/>
            <person name="Deng H."/>
            <person name="Wang Z.W."/>
            <person name="Zhu S.L."/>
            <person name="Zhao X."/>
            <person name="Deng C."/>
            <person name="Niu S.C."/>
            <person name="Huang J."/>
            <person name="Wang M."/>
            <person name="Liu G.H."/>
            <person name="Yang H.J."/>
            <person name="Xiao X.J."/>
            <person name="Hsiao Y.Y."/>
            <person name="Wu W.L."/>
            <person name="Chen Y.Y."/>
            <person name="Mitsuda N."/>
            <person name="Ohme-Takagi M."/>
            <person name="Luo Y.B."/>
            <person name="Van de Peer Y."/>
            <person name="Liu Z.J."/>
        </authorList>
    </citation>
    <scope>NUCLEOTIDE SEQUENCE [LARGE SCALE GENOMIC DNA]</scope>
    <source>
        <tissue evidence="13">The whole plant</tissue>
    </source>
</reference>
<dbReference type="GO" id="GO:0003677">
    <property type="term" value="F:DNA binding"/>
    <property type="evidence" value="ECO:0007669"/>
    <property type="project" value="UniProtKB-KW"/>
</dbReference>
<keyword evidence="14" id="KW-1185">Reference proteome</keyword>
<keyword evidence="6" id="KW-0805">Transcription regulation</keyword>
<evidence type="ECO:0000259" key="12">
    <source>
        <dbReference type="PROSITE" id="PS50157"/>
    </source>
</evidence>
<evidence type="ECO:0000256" key="5">
    <source>
        <dbReference type="ARBA" id="ARBA00022833"/>
    </source>
</evidence>
<keyword evidence="5" id="KW-0862">Zinc</keyword>
<dbReference type="Proteomes" id="UP000233837">
    <property type="component" value="Unassembled WGS sequence"/>
</dbReference>
<organism evidence="13 14">
    <name type="scientific">Dendrobium catenatum</name>
    <dbReference type="NCBI Taxonomy" id="906689"/>
    <lineage>
        <taxon>Eukaryota</taxon>
        <taxon>Viridiplantae</taxon>
        <taxon>Streptophyta</taxon>
        <taxon>Embryophyta</taxon>
        <taxon>Tracheophyta</taxon>
        <taxon>Spermatophyta</taxon>
        <taxon>Magnoliopsida</taxon>
        <taxon>Liliopsida</taxon>
        <taxon>Asparagales</taxon>
        <taxon>Orchidaceae</taxon>
        <taxon>Epidendroideae</taxon>
        <taxon>Malaxideae</taxon>
        <taxon>Dendrobiinae</taxon>
        <taxon>Dendrobium</taxon>
    </lineage>
</organism>
<evidence type="ECO:0000256" key="7">
    <source>
        <dbReference type="ARBA" id="ARBA00023125"/>
    </source>
</evidence>
<keyword evidence="2" id="KW-0479">Metal-binding</keyword>
<keyword evidence="7" id="KW-0238">DNA-binding</keyword>
<evidence type="ECO:0000256" key="1">
    <source>
        <dbReference type="ARBA" id="ARBA00004123"/>
    </source>
</evidence>
<dbReference type="EMBL" id="KZ503041">
    <property type="protein sequence ID" value="PKU69228.1"/>
    <property type="molecule type" value="Genomic_DNA"/>
</dbReference>
<dbReference type="InterPro" id="IPR013087">
    <property type="entry name" value="Znf_C2H2_type"/>
</dbReference>
<dbReference type="PROSITE" id="PS00028">
    <property type="entry name" value="ZINC_FINGER_C2H2_1"/>
    <property type="match status" value="1"/>
</dbReference>
<feature type="region of interest" description="Disordered" evidence="11">
    <location>
        <begin position="1"/>
        <end position="39"/>
    </location>
</feature>
<keyword evidence="4 10" id="KW-0863">Zinc-finger</keyword>
<reference evidence="13 14" key="2">
    <citation type="journal article" date="2017" name="Nature">
        <title>The Apostasia genome and the evolution of orchids.</title>
        <authorList>
            <person name="Zhang G.Q."/>
            <person name="Liu K.W."/>
            <person name="Li Z."/>
            <person name="Lohaus R."/>
            <person name="Hsiao Y.Y."/>
            <person name="Niu S.C."/>
            <person name="Wang J.Y."/>
            <person name="Lin Y.C."/>
            <person name="Xu Q."/>
            <person name="Chen L.J."/>
            <person name="Yoshida K."/>
            <person name="Fujiwara S."/>
            <person name="Wang Z.W."/>
            <person name="Zhang Y.Q."/>
            <person name="Mitsuda N."/>
            <person name="Wang M."/>
            <person name="Liu G.H."/>
            <person name="Pecoraro L."/>
            <person name="Huang H.X."/>
            <person name="Xiao X.J."/>
            <person name="Lin M."/>
            <person name="Wu X.Y."/>
            <person name="Wu W.L."/>
            <person name="Chen Y.Y."/>
            <person name="Chang S.B."/>
            <person name="Sakamoto S."/>
            <person name="Ohme-Takagi M."/>
            <person name="Yagi M."/>
            <person name="Zeng S.J."/>
            <person name="Shen C.Y."/>
            <person name="Yeh C.M."/>
            <person name="Luo Y.B."/>
            <person name="Tsai W.C."/>
            <person name="Van de Peer Y."/>
            <person name="Liu Z.J."/>
        </authorList>
    </citation>
    <scope>NUCLEOTIDE SEQUENCE [LARGE SCALE GENOMIC DNA]</scope>
    <source>
        <tissue evidence="13">The whole plant</tissue>
    </source>
</reference>
<dbReference type="PANTHER" id="PTHR47591:SF13">
    <property type="entry name" value="OS02G0293900 PROTEIN"/>
    <property type="match status" value="1"/>
</dbReference>
<comment type="subcellular location">
    <subcellularLocation>
        <location evidence="1">Nucleus</location>
    </subcellularLocation>
</comment>
<evidence type="ECO:0000256" key="9">
    <source>
        <dbReference type="ARBA" id="ARBA00023242"/>
    </source>
</evidence>
<gene>
    <name evidence="13" type="primary">ZAT3</name>
    <name evidence="13" type="ORF">MA16_Dca002498</name>
</gene>
<sequence>MSFTSTHTPLHHKPRPKRKPDRDPNLNPPKDTPPCTECGKRFSSSKALFGHMRCHPERQWRGIKPPPPSRRAQFTDEDFQVAAILLLLANGPPADPDRFSSGLCFNGSIWRPRQVNKGDGRRRKRRAREIVDDQYRLQLFDLNSPPPLESEEGEFGLVLDLKLGGSS</sequence>